<accession>A0ABS8DG07</accession>
<evidence type="ECO:0000313" key="4">
    <source>
        <dbReference type="Proteomes" id="UP001299546"/>
    </source>
</evidence>
<dbReference type="InterPro" id="IPR017144">
    <property type="entry name" value="Xaa-Arg_dipeptidase"/>
</dbReference>
<dbReference type="PANTHER" id="PTHR30575">
    <property type="entry name" value="PEPTIDASE M20"/>
    <property type="match status" value="1"/>
</dbReference>
<dbReference type="Pfam" id="PF07687">
    <property type="entry name" value="M20_dimer"/>
    <property type="match status" value="1"/>
</dbReference>
<comment type="caution">
    <text evidence="3">The sequence shown here is derived from an EMBL/GenBank/DDBJ whole genome shotgun (WGS) entry which is preliminary data.</text>
</comment>
<dbReference type="SUPFAM" id="SSF53187">
    <property type="entry name" value="Zn-dependent exopeptidases"/>
    <property type="match status" value="1"/>
</dbReference>
<evidence type="ECO:0000259" key="2">
    <source>
        <dbReference type="Pfam" id="PF07687"/>
    </source>
</evidence>
<dbReference type="Proteomes" id="UP001299546">
    <property type="component" value="Unassembled WGS sequence"/>
</dbReference>
<protein>
    <recommendedName>
        <fullName evidence="1">Peptidase M20 domain-containing protein 2</fullName>
    </recommendedName>
</protein>
<dbReference type="Pfam" id="PF01546">
    <property type="entry name" value="Peptidase_M20"/>
    <property type="match status" value="1"/>
</dbReference>
<dbReference type="InterPro" id="IPR052030">
    <property type="entry name" value="Peptidase_M20/M20A_hydrolases"/>
</dbReference>
<organism evidence="3 4">
    <name type="scientific">Bariatricus massiliensis</name>
    <dbReference type="NCBI Taxonomy" id="1745713"/>
    <lineage>
        <taxon>Bacteria</taxon>
        <taxon>Bacillati</taxon>
        <taxon>Bacillota</taxon>
        <taxon>Clostridia</taxon>
        <taxon>Lachnospirales</taxon>
        <taxon>Lachnospiraceae</taxon>
        <taxon>Bariatricus</taxon>
    </lineage>
</organism>
<evidence type="ECO:0000256" key="1">
    <source>
        <dbReference type="PIRNR" id="PIRNR037226"/>
    </source>
</evidence>
<dbReference type="RefSeq" id="WP_066737786.1">
    <property type="nucleotide sequence ID" value="NZ_JAJCIQ010000005.1"/>
</dbReference>
<dbReference type="InterPro" id="IPR011650">
    <property type="entry name" value="Peptidase_M20_dimer"/>
</dbReference>
<keyword evidence="4" id="KW-1185">Reference proteome</keyword>
<sequence>MLAEKYVEGIEKELETRREDLTAISRTIWENPELGHQEYTASKLLTDMLEENGFEVTRGLCGMDTAFQAVKKSNKPGPVIAFVAEYDALPNVGHACGHNLFCSSAVGAGIVLAELAEQLGGEVRVIGSPAEEGTVPNYGAKVVLVEQGYFKDVDCVFTAHGECETVIERCLLAATTVKVRFKGVAVHAGGAPELGKNALTAGMLCMNNMNAIRQQDRACDVVNAIVTEGGVVSNTIPDNCGLEFSIRSKTSAYLERVMHNLENSAKAAALVTGCDYELEIVKNPMRDTRSNHELGLVLAEYLDRTGTPYKKYDEQNFAWDVGDISYVCPTLGSYFKMGPDDIVCHTEPFCRAANSPEGYQGMMLAAKGMAVCACEYLVNEELREKAWKEFKETRM</sequence>
<reference evidence="3 4" key="1">
    <citation type="submission" date="2021-10" db="EMBL/GenBank/DDBJ databases">
        <title>Collection of gut derived symbiotic bacterial strains cultured from healthy donors.</title>
        <authorList>
            <person name="Lin H."/>
            <person name="Littmann E."/>
            <person name="Kohout C."/>
            <person name="Pamer E.G."/>
        </authorList>
    </citation>
    <scope>NUCLEOTIDE SEQUENCE [LARGE SCALE GENOMIC DNA]</scope>
    <source>
        <strain evidence="3 4">DFI.1.165</strain>
    </source>
</reference>
<dbReference type="EMBL" id="JAJCIS010000004">
    <property type="protein sequence ID" value="MCB7387341.1"/>
    <property type="molecule type" value="Genomic_DNA"/>
</dbReference>
<comment type="similarity">
    <text evidence="1">Belongs to the peptidase M20A family.</text>
</comment>
<dbReference type="Gene3D" id="3.40.630.10">
    <property type="entry name" value="Zn peptidases"/>
    <property type="match status" value="1"/>
</dbReference>
<dbReference type="CDD" id="cd03887">
    <property type="entry name" value="M20_Acy1L2"/>
    <property type="match status" value="1"/>
</dbReference>
<dbReference type="InterPro" id="IPR002933">
    <property type="entry name" value="Peptidase_M20"/>
</dbReference>
<proteinExistence type="inferred from homology"/>
<evidence type="ECO:0000313" key="3">
    <source>
        <dbReference type="EMBL" id="MCB7387341.1"/>
    </source>
</evidence>
<name>A0ABS8DG07_9FIRM</name>
<dbReference type="PIRSF" id="PIRSF037226">
    <property type="entry name" value="Amidohydrolase_ACY1L2_prd"/>
    <property type="match status" value="1"/>
</dbReference>
<dbReference type="InterPro" id="IPR036264">
    <property type="entry name" value="Bact_exopeptidase_dim_dom"/>
</dbReference>
<dbReference type="NCBIfam" id="TIGR01891">
    <property type="entry name" value="amidohydrolases"/>
    <property type="match status" value="1"/>
</dbReference>
<dbReference type="InterPro" id="IPR017439">
    <property type="entry name" value="Amidohydrolase"/>
</dbReference>
<feature type="domain" description="Peptidase M20 dimerisation" evidence="2">
    <location>
        <begin position="175"/>
        <end position="269"/>
    </location>
</feature>
<gene>
    <name evidence="3" type="ORF">LIZ65_08565</name>
</gene>
<dbReference type="PANTHER" id="PTHR30575:SF0">
    <property type="entry name" value="XAA-ARG DIPEPTIDASE"/>
    <property type="match status" value="1"/>
</dbReference>
<dbReference type="Gene3D" id="3.30.70.360">
    <property type="match status" value="1"/>
</dbReference>
<dbReference type="SUPFAM" id="SSF55031">
    <property type="entry name" value="Bacterial exopeptidase dimerisation domain"/>
    <property type="match status" value="1"/>
</dbReference>